<sequence length="324" mass="35528">MNGLAAATTGASINYNSSLPRWEWWPDAGPLDNGDRGQYLNLSSGVDIWYTTFGQKSNHTPVLLLHGGTGNSNQMYLQANILARSRQVILQEYAQESITRGEGRSPYANFDKFHYDDFTHDAIALLDHLNISRVAVVGWSDGAIVGLDLAMNYSSRVERVFAHGANLQANMSRPGLKDPIINSDSGSLDADFASNGTTYSVNGDGLTKRSKKRATDVYTCASLSPLPQNCSAMEAGVSLMWSTEPSWGPEALAKINCPVWVVDGDHDTSVERNQADALAAWIPFAGQLILPQVGHPALLEDSKFFNFAMEYFLDMKYDGVLPYY</sequence>
<dbReference type="GO" id="GO:0016787">
    <property type="term" value="F:hydrolase activity"/>
    <property type="evidence" value="ECO:0007669"/>
    <property type="project" value="UniProtKB-KW"/>
</dbReference>
<organism evidence="3 4">
    <name type="scientific">Coleophoma cylindrospora</name>
    <dbReference type="NCBI Taxonomy" id="1849047"/>
    <lineage>
        <taxon>Eukaryota</taxon>
        <taxon>Fungi</taxon>
        <taxon>Dikarya</taxon>
        <taxon>Ascomycota</taxon>
        <taxon>Pezizomycotina</taxon>
        <taxon>Leotiomycetes</taxon>
        <taxon>Helotiales</taxon>
        <taxon>Dermateaceae</taxon>
        <taxon>Coleophoma</taxon>
    </lineage>
</organism>
<evidence type="ECO:0000313" key="3">
    <source>
        <dbReference type="EMBL" id="RDW87978.1"/>
    </source>
</evidence>
<dbReference type="STRING" id="1849047.A0A3D8SQA5"/>
<evidence type="ECO:0000259" key="2">
    <source>
        <dbReference type="Pfam" id="PF00561"/>
    </source>
</evidence>
<dbReference type="GO" id="GO:0016020">
    <property type="term" value="C:membrane"/>
    <property type="evidence" value="ECO:0007669"/>
    <property type="project" value="TreeGrafter"/>
</dbReference>
<dbReference type="InterPro" id="IPR000073">
    <property type="entry name" value="AB_hydrolase_1"/>
</dbReference>
<dbReference type="Proteomes" id="UP000256645">
    <property type="component" value="Unassembled WGS sequence"/>
</dbReference>
<dbReference type="InterPro" id="IPR029058">
    <property type="entry name" value="AB_hydrolase_fold"/>
</dbReference>
<dbReference type="Gene3D" id="3.40.50.1820">
    <property type="entry name" value="alpha/beta hydrolase"/>
    <property type="match status" value="1"/>
</dbReference>
<feature type="domain" description="AB hydrolase-1" evidence="2">
    <location>
        <begin position="61"/>
        <end position="301"/>
    </location>
</feature>
<protein>
    <recommendedName>
        <fullName evidence="2">AB hydrolase-1 domain-containing protein</fullName>
    </recommendedName>
</protein>
<evidence type="ECO:0000256" key="1">
    <source>
        <dbReference type="ARBA" id="ARBA00022801"/>
    </source>
</evidence>
<accession>A0A3D8SQA5</accession>
<dbReference type="InterPro" id="IPR050266">
    <property type="entry name" value="AB_hydrolase_sf"/>
</dbReference>
<keyword evidence="1" id="KW-0378">Hydrolase</keyword>
<dbReference type="PANTHER" id="PTHR43798:SF31">
    <property type="entry name" value="AB HYDROLASE SUPERFAMILY PROTEIN YCLE"/>
    <property type="match status" value="1"/>
</dbReference>
<comment type="caution">
    <text evidence="3">The sequence shown here is derived from an EMBL/GenBank/DDBJ whole genome shotgun (WGS) entry which is preliminary data.</text>
</comment>
<name>A0A3D8SQA5_9HELO</name>
<dbReference type="SUPFAM" id="SSF53474">
    <property type="entry name" value="alpha/beta-Hydrolases"/>
    <property type="match status" value="1"/>
</dbReference>
<dbReference type="OrthoDB" id="190201at2759"/>
<dbReference type="EMBL" id="PDLM01000001">
    <property type="protein sequence ID" value="RDW87978.1"/>
    <property type="molecule type" value="Genomic_DNA"/>
</dbReference>
<keyword evidence="4" id="KW-1185">Reference proteome</keyword>
<dbReference type="PANTHER" id="PTHR43798">
    <property type="entry name" value="MONOACYLGLYCEROL LIPASE"/>
    <property type="match status" value="1"/>
</dbReference>
<dbReference type="Pfam" id="PF00561">
    <property type="entry name" value="Abhydrolase_1"/>
    <property type="match status" value="1"/>
</dbReference>
<proteinExistence type="predicted"/>
<gene>
    <name evidence="3" type="ORF">BP6252_00010</name>
</gene>
<dbReference type="AlphaFoldDB" id="A0A3D8SQA5"/>
<evidence type="ECO:0000313" key="4">
    <source>
        <dbReference type="Proteomes" id="UP000256645"/>
    </source>
</evidence>
<reference evidence="3 4" key="1">
    <citation type="journal article" date="2018" name="IMA Fungus">
        <title>IMA Genome-F 9: Draft genome sequence of Annulohypoxylon stygium, Aspergillus mulundensis, Berkeleyomyces basicola (syn. Thielaviopsis basicola), Ceratocystis smalleyi, two Cercospora beticola strains, Coleophoma cylindrospora, Fusarium fracticaudum, Phialophora cf. hyalina, and Morchella septimelata.</title>
        <authorList>
            <person name="Wingfield B.D."/>
            <person name="Bills G.F."/>
            <person name="Dong Y."/>
            <person name="Huang W."/>
            <person name="Nel W.J."/>
            <person name="Swalarsk-Parry B.S."/>
            <person name="Vaghefi N."/>
            <person name="Wilken P.M."/>
            <person name="An Z."/>
            <person name="de Beer Z.W."/>
            <person name="De Vos L."/>
            <person name="Chen L."/>
            <person name="Duong T.A."/>
            <person name="Gao Y."/>
            <person name="Hammerbacher A."/>
            <person name="Kikkert J.R."/>
            <person name="Li Y."/>
            <person name="Li H."/>
            <person name="Li K."/>
            <person name="Li Q."/>
            <person name="Liu X."/>
            <person name="Ma X."/>
            <person name="Naidoo K."/>
            <person name="Pethybridge S.J."/>
            <person name="Sun J."/>
            <person name="Steenkamp E.T."/>
            <person name="van der Nest M.A."/>
            <person name="van Wyk S."/>
            <person name="Wingfield M.J."/>
            <person name="Xiong C."/>
            <person name="Yue Q."/>
            <person name="Zhang X."/>
        </authorList>
    </citation>
    <scope>NUCLEOTIDE SEQUENCE [LARGE SCALE GENOMIC DNA]</scope>
    <source>
        <strain evidence="3 4">BP6252</strain>
    </source>
</reference>